<protein>
    <submittedName>
        <fullName evidence="1">Uncharacterized protein</fullName>
    </submittedName>
</protein>
<dbReference type="EMBL" id="BGPR01003517">
    <property type="protein sequence ID" value="GBM89161.1"/>
    <property type="molecule type" value="Genomic_DNA"/>
</dbReference>
<dbReference type="AlphaFoldDB" id="A0A4Y2JFS1"/>
<reference evidence="1 2" key="1">
    <citation type="journal article" date="2019" name="Sci. Rep.">
        <title>Orb-weaving spider Araneus ventricosus genome elucidates the spidroin gene catalogue.</title>
        <authorList>
            <person name="Kono N."/>
            <person name="Nakamura H."/>
            <person name="Ohtoshi R."/>
            <person name="Moran D.A.P."/>
            <person name="Shinohara A."/>
            <person name="Yoshida Y."/>
            <person name="Fujiwara M."/>
            <person name="Mori M."/>
            <person name="Tomita M."/>
            <person name="Arakawa K."/>
        </authorList>
    </citation>
    <scope>NUCLEOTIDE SEQUENCE [LARGE SCALE GENOMIC DNA]</scope>
</reference>
<keyword evidence="2" id="KW-1185">Reference proteome</keyword>
<organism evidence="1 2">
    <name type="scientific">Araneus ventricosus</name>
    <name type="common">Orbweaver spider</name>
    <name type="synonym">Epeira ventricosa</name>
    <dbReference type="NCBI Taxonomy" id="182803"/>
    <lineage>
        <taxon>Eukaryota</taxon>
        <taxon>Metazoa</taxon>
        <taxon>Ecdysozoa</taxon>
        <taxon>Arthropoda</taxon>
        <taxon>Chelicerata</taxon>
        <taxon>Arachnida</taxon>
        <taxon>Araneae</taxon>
        <taxon>Araneomorphae</taxon>
        <taxon>Entelegynae</taxon>
        <taxon>Araneoidea</taxon>
        <taxon>Araneidae</taxon>
        <taxon>Araneus</taxon>
    </lineage>
</organism>
<proteinExistence type="predicted"/>
<dbReference type="Proteomes" id="UP000499080">
    <property type="component" value="Unassembled WGS sequence"/>
</dbReference>
<accession>A0A4Y2JFS1</accession>
<evidence type="ECO:0000313" key="2">
    <source>
        <dbReference type="Proteomes" id="UP000499080"/>
    </source>
</evidence>
<evidence type="ECO:0000313" key="1">
    <source>
        <dbReference type="EMBL" id="GBM89161.1"/>
    </source>
</evidence>
<name>A0A4Y2JFS1_ARAVE</name>
<gene>
    <name evidence="1" type="ORF">AVEN_157750_1</name>
</gene>
<comment type="caution">
    <text evidence="1">The sequence shown here is derived from an EMBL/GenBank/DDBJ whole genome shotgun (WGS) entry which is preliminary data.</text>
</comment>
<sequence>MDWVRSGRLDIQPIPISITPLAIREVGVGMRVCARGWWRTWGAWFTDEIGEVRGAETERLVVDVFTWRRAVLIHLSESFTESPYKPHYRSLRLLRATAPTSHAFKTRLHAPLCFHPPVLVHILWLSLMCKPRSSSPTIAFQFYDPAIQMDYKRSLKSELFDHTTPILIGFSRR</sequence>